<evidence type="ECO:0000313" key="2">
    <source>
        <dbReference type="EMBL" id="APA09068.1"/>
    </source>
</evidence>
<dbReference type="OrthoDB" id="5591786at2759"/>
<sequence length="683" mass="76057">MVEHEGILPFMDIKNYDVQSPRERFSGSGISVEAGDYQQLIQELPSNARSTSLSGAPRPAFWRMNLAALSQKYNMYLVAYFDTIHITKPRTLKQIIPGVPDFILRLPVSKHAGSGYLNQARPHSVNNMIIGNLGNKEILLFCCDDGDVTAYYTDLLAEELQQAEQSTASSIPIGNTRPFFHENVGESAWGLAIHQKSRLIAVSSNKHEVTVFVHATYSNEPCNCAVMGTILDPTYGEFVRHDNAQKAFPVMECHSKGLVFSDEGLFSDSLFPVRRLIRTPSPDDPVAEGLLPETPCSRNFRLILPLPNSHNIPAIAFADDNNGLAEFMLATDIGGSLWSLEIWRGAVKLFGSALVEGFRSMGWGVMTIPLRYFRRSRNFQDALGMEDLNYAWHKSIHNRPGTEYCMNVSSCLKRLELEDEKIGGATGISFGRSDLTSHTDGTQITNPEDNSDNEQEQDEEIVRSNSPPNKIKGISCPKKDNSRPKRRLALQPSDFMKQVDDLSRSVVNPTSNLSDGAAVLRTWKDSIELVPSFSHMPPTVCSSNFFSRGALTGFGQTFHQISRTNMMALIPELSLVVVASQNGRAAILTLSKVGLISTPAFVPAFRVEALLPPEKFYEKYLKNDQREKSPLLGMAVSPIQNGSGIKLEAGAYPRRWRLIMQSYDHTIWTFELSRDGDNNLRVF</sequence>
<feature type="region of interest" description="Disordered" evidence="1">
    <location>
        <begin position="428"/>
        <end position="486"/>
    </location>
</feature>
<dbReference type="EMBL" id="CP017817">
    <property type="protein sequence ID" value="APA09068.1"/>
    <property type="molecule type" value="Genomic_DNA"/>
</dbReference>
<accession>A0A1D9Q294</accession>
<organism evidence="2 3">
    <name type="scientific">Sclerotinia sclerotiorum (strain ATCC 18683 / 1980 / Ss-1)</name>
    <name type="common">White mold</name>
    <name type="synonym">Whetzelinia sclerotiorum</name>
    <dbReference type="NCBI Taxonomy" id="665079"/>
    <lineage>
        <taxon>Eukaryota</taxon>
        <taxon>Fungi</taxon>
        <taxon>Dikarya</taxon>
        <taxon>Ascomycota</taxon>
        <taxon>Pezizomycotina</taxon>
        <taxon>Leotiomycetes</taxon>
        <taxon>Helotiales</taxon>
        <taxon>Sclerotiniaceae</taxon>
        <taxon>Sclerotinia</taxon>
    </lineage>
</organism>
<proteinExistence type="predicted"/>
<dbReference type="InterPro" id="IPR014839">
    <property type="entry name" value="Crt10"/>
</dbReference>
<evidence type="ECO:0000313" key="3">
    <source>
        <dbReference type="Proteomes" id="UP000177798"/>
    </source>
</evidence>
<name>A0A1D9Q294_SCLS1</name>
<protein>
    <submittedName>
        <fullName evidence="2">Uncharacterized protein</fullName>
    </submittedName>
</protein>
<dbReference type="AlphaFoldDB" id="A0A1D9Q294"/>
<dbReference type="VEuPathDB" id="FungiDB:sscle_04g038380"/>
<feature type="compositionally biased region" description="Polar residues" evidence="1">
    <location>
        <begin position="434"/>
        <end position="447"/>
    </location>
</feature>
<evidence type="ECO:0000256" key="1">
    <source>
        <dbReference type="SAM" id="MobiDB-lite"/>
    </source>
</evidence>
<dbReference type="Proteomes" id="UP000177798">
    <property type="component" value="Chromosome 4"/>
</dbReference>
<dbReference type="Pfam" id="PF08728">
    <property type="entry name" value="CRT10"/>
    <property type="match status" value="1"/>
</dbReference>
<reference evidence="3" key="1">
    <citation type="journal article" date="2017" name="Genome Biol. Evol.">
        <title>The complete genome sequence of the phytopathogenic fungus Sclerotinia sclerotiorum reveals insights into the genome architecture of broad host range pathogens.</title>
        <authorList>
            <person name="Derbyshire M."/>
            <person name="Denton-Giles M."/>
            <person name="Hegedus D."/>
            <person name="Seifbarghy S."/>
            <person name="Rollins J."/>
            <person name="van Kan J."/>
            <person name="Seidl M.F."/>
            <person name="Faino L."/>
            <person name="Mbengue M."/>
            <person name="Navaud O."/>
            <person name="Raffaele S."/>
            <person name="Hammond-Kosack K."/>
            <person name="Heard S."/>
            <person name="Oliver R."/>
        </authorList>
    </citation>
    <scope>NUCLEOTIDE SEQUENCE [LARGE SCALE GENOMIC DNA]</scope>
    <source>
        <strain evidence="3">ATCC 18683 / 1980 / Ss-1</strain>
    </source>
</reference>
<feature type="compositionally biased region" description="Acidic residues" evidence="1">
    <location>
        <begin position="449"/>
        <end position="459"/>
    </location>
</feature>
<gene>
    <name evidence="2" type="ORF">sscle_04g038380</name>
</gene>